<organism>
    <name type="scientific">Serpula lacrymans var. lacrymans (strain S7.9)</name>
    <name type="common">Dry rot fungus</name>
    <dbReference type="NCBI Taxonomy" id="578457"/>
    <lineage>
        <taxon>Eukaryota</taxon>
        <taxon>Fungi</taxon>
        <taxon>Dikarya</taxon>
        <taxon>Basidiomycota</taxon>
        <taxon>Agaricomycotina</taxon>
        <taxon>Agaricomycetes</taxon>
        <taxon>Agaricomycetidae</taxon>
        <taxon>Boletales</taxon>
        <taxon>Coniophorineae</taxon>
        <taxon>Serpulaceae</taxon>
        <taxon>Serpula</taxon>
    </lineage>
</organism>
<sequence>MPPPHLRSTMISLLESDSWFFSLKDFSDHGRQHLLVHPIAYERLLLEIRSGFSAGGVAVGSKEEQAQHAKVHQLGLLYRNNLMNPVRSNTGPTPASNAHVSRPSFEEHKEAILSAMADAPKTKGNAKKCISFPYLTLCLPAKLWPVH</sequence>
<dbReference type="HOGENOM" id="CLU_1769234_0_0_1"/>
<accession>F8NVB5</accession>
<dbReference type="OrthoDB" id="2104739at2759"/>
<dbReference type="EMBL" id="GL945433">
    <property type="protein sequence ID" value="EGO26016.1"/>
    <property type="molecule type" value="Genomic_DNA"/>
</dbReference>
<dbReference type="GeneID" id="18814914"/>
<evidence type="ECO:0000313" key="1">
    <source>
        <dbReference type="EMBL" id="EGO26016.1"/>
    </source>
</evidence>
<name>F8NVB5_SERL9</name>
<reference evidence="1" key="1">
    <citation type="submission" date="2011-04" db="EMBL/GenBank/DDBJ databases">
        <title>Evolution of plant cell wall degrading machinery underlies the functional diversity of forest fungi.</title>
        <authorList>
            <consortium name="US DOE Joint Genome Institute (JGI-PGF)"/>
            <person name="Eastwood D.C."/>
            <person name="Floudas D."/>
            <person name="Binder M."/>
            <person name="Majcherczyk A."/>
            <person name="Schneider P."/>
            <person name="Aerts A."/>
            <person name="Asiegbu F.O."/>
            <person name="Baker S.E."/>
            <person name="Barry K."/>
            <person name="Bendiksby M."/>
            <person name="Blumentritt M."/>
            <person name="Coutinho P.M."/>
            <person name="Cullen D."/>
            <person name="Cullen D."/>
            <person name="Gathman A."/>
            <person name="Goodell B."/>
            <person name="Henrissat B."/>
            <person name="Ihrmark K."/>
            <person name="Kauserud H."/>
            <person name="Kohler A."/>
            <person name="LaButti K."/>
            <person name="Lapidus A."/>
            <person name="Lavin J.L."/>
            <person name="Lee Y.-H."/>
            <person name="Lindquist E."/>
            <person name="Lilly W."/>
            <person name="Lucas S."/>
            <person name="Morin E."/>
            <person name="Murat C."/>
            <person name="Oguiza J.A."/>
            <person name="Park J."/>
            <person name="Pisabarro A.G."/>
            <person name="Riley R."/>
            <person name="Rosling A."/>
            <person name="Salamov A."/>
            <person name="Schmidt O."/>
            <person name="Schmutz J."/>
            <person name="Skrede I."/>
            <person name="Stenlid J."/>
            <person name="Wiebenga A."/>
            <person name="Xie X."/>
            <person name="Kues U."/>
            <person name="Hibbett D.S."/>
            <person name="Hoffmeister D."/>
            <person name="Hogberg N."/>
            <person name="Martin F."/>
            <person name="Grigoriev I.V."/>
            <person name="Watkinson S.C."/>
        </authorList>
    </citation>
    <scope>NUCLEOTIDE SEQUENCE</scope>
    <source>
        <strain evidence="1">S7.9</strain>
    </source>
</reference>
<gene>
    <name evidence="1" type="ORF">SERLADRAFT_437746</name>
</gene>
<protein>
    <submittedName>
        <fullName evidence="1">Uncharacterized protein</fullName>
    </submittedName>
</protein>
<proteinExistence type="predicted"/>
<dbReference type="KEGG" id="sla:SERLADRAFT_437746"/>
<dbReference type="Proteomes" id="UP000008064">
    <property type="component" value="Unassembled WGS sequence"/>
</dbReference>
<dbReference type="RefSeq" id="XP_007318138.1">
    <property type="nucleotide sequence ID" value="XM_007318076.1"/>
</dbReference>
<dbReference type="AlphaFoldDB" id="F8NVB5"/>